<dbReference type="InterPro" id="IPR049326">
    <property type="entry name" value="Rhodopsin_dom_fungi"/>
</dbReference>
<reference evidence="8 9" key="1">
    <citation type="journal article" date="2016" name="Nat. Commun.">
        <title>Ectomycorrhizal ecology is imprinted in the genome of the dominant symbiotic fungus Cenococcum geophilum.</title>
        <authorList>
            <consortium name="DOE Joint Genome Institute"/>
            <person name="Peter M."/>
            <person name="Kohler A."/>
            <person name="Ohm R.A."/>
            <person name="Kuo A."/>
            <person name="Krutzmann J."/>
            <person name="Morin E."/>
            <person name="Arend M."/>
            <person name="Barry K.W."/>
            <person name="Binder M."/>
            <person name="Choi C."/>
            <person name="Clum A."/>
            <person name="Copeland A."/>
            <person name="Grisel N."/>
            <person name="Haridas S."/>
            <person name="Kipfer T."/>
            <person name="LaButti K."/>
            <person name="Lindquist E."/>
            <person name="Lipzen A."/>
            <person name="Maire R."/>
            <person name="Meier B."/>
            <person name="Mihaltcheva S."/>
            <person name="Molinier V."/>
            <person name="Murat C."/>
            <person name="Poggeler S."/>
            <person name="Quandt C.A."/>
            <person name="Sperisen C."/>
            <person name="Tritt A."/>
            <person name="Tisserant E."/>
            <person name="Crous P.W."/>
            <person name="Henrissat B."/>
            <person name="Nehls U."/>
            <person name="Egli S."/>
            <person name="Spatafora J.W."/>
            <person name="Grigoriev I.V."/>
            <person name="Martin F.M."/>
        </authorList>
    </citation>
    <scope>NUCLEOTIDE SEQUENCE [LARGE SCALE GENOMIC DNA]</scope>
    <source>
        <strain evidence="8 9">CBS 207.34</strain>
    </source>
</reference>
<keyword evidence="3 6" id="KW-1133">Transmembrane helix</keyword>
<protein>
    <submittedName>
        <fullName evidence="8">Integral membrane protein</fullName>
    </submittedName>
</protein>
<feature type="transmembrane region" description="Helical" evidence="6">
    <location>
        <begin position="130"/>
        <end position="152"/>
    </location>
</feature>
<dbReference type="PANTHER" id="PTHR33048:SF55">
    <property type="entry name" value="INTEGRAL MEMBRANE PROTEIN"/>
    <property type="match status" value="1"/>
</dbReference>
<accession>A0A8E2F086</accession>
<name>A0A8E2F086_9PEZI</name>
<comment type="subcellular location">
    <subcellularLocation>
        <location evidence="1">Membrane</location>
        <topology evidence="1">Multi-pass membrane protein</topology>
    </subcellularLocation>
</comment>
<evidence type="ECO:0000256" key="3">
    <source>
        <dbReference type="ARBA" id="ARBA00022989"/>
    </source>
</evidence>
<dbReference type="Pfam" id="PF20684">
    <property type="entry name" value="Fung_rhodopsin"/>
    <property type="match status" value="1"/>
</dbReference>
<evidence type="ECO:0000256" key="4">
    <source>
        <dbReference type="ARBA" id="ARBA00023136"/>
    </source>
</evidence>
<gene>
    <name evidence="8" type="ORF">AOQ84DRAFT_294137</name>
</gene>
<keyword evidence="4 6" id="KW-0472">Membrane</keyword>
<proteinExistence type="inferred from homology"/>
<evidence type="ECO:0000256" key="5">
    <source>
        <dbReference type="ARBA" id="ARBA00038359"/>
    </source>
</evidence>
<feature type="non-terminal residue" evidence="8">
    <location>
        <position position="1"/>
    </location>
</feature>
<organism evidence="8 9">
    <name type="scientific">Glonium stellatum</name>
    <dbReference type="NCBI Taxonomy" id="574774"/>
    <lineage>
        <taxon>Eukaryota</taxon>
        <taxon>Fungi</taxon>
        <taxon>Dikarya</taxon>
        <taxon>Ascomycota</taxon>
        <taxon>Pezizomycotina</taxon>
        <taxon>Dothideomycetes</taxon>
        <taxon>Pleosporomycetidae</taxon>
        <taxon>Gloniales</taxon>
        <taxon>Gloniaceae</taxon>
        <taxon>Glonium</taxon>
    </lineage>
</organism>
<dbReference type="PANTHER" id="PTHR33048">
    <property type="entry name" value="PTH11-LIKE INTEGRAL MEMBRANE PROTEIN (AFU_ORTHOLOGUE AFUA_5G11245)"/>
    <property type="match status" value="1"/>
</dbReference>
<evidence type="ECO:0000256" key="2">
    <source>
        <dbReference type="ARBA" id="ARBA00022692"/>
    </source>
</evidence>
<evidence type="ECO:0000259" key="7">
    <source>
        <dbReference type="Pfam" id="PF20684"/>
    </source>
</evidence>
<dbReference type="GO" id="GO:0016020">
    <property type="term" value="C:membrane"/>
    <property type="evidence" value="ECO:0007669"/>
    <property type="project" value="UniProtKB-SubCell"/>
</dbReference>
<feature type="transmembrane region" description="Helical" evidence="6">
    <location>
        <begin position="20"/>
        <end position="38"/>
    </location>
</feature>
<sequence>MSVDHIRGSISDTARSEKLACIVFCLIDPIFVATRFWSRWTVRQIGADDWISLVAFVRLGTSLTTCGVLINLAHQYGWGHHTSDLPAKDLEITLILHWTFQITYKLSVALNKASIILLFLRIMPQKSYRIFCWALLTIISLFAISTIIAGVFQCVPVDKAWHKKKPGYCYPL</sequence>
<dbReference type="OrthoDB" id="5278984at2759"/>
<evidence type="ECO:0000256" key="6">
    <source>
        <dbReference type="SAM" id="Phobius"/>
    </source>
</evidence>
<evidence type="ECO:0000313" key="8">
    <source>
        <dbReference type="EMBL" id="OCL07935.1"/>
    </source>
</evidence>
<evidence type="ECO:0000256" key="1">
    <source>
        <dbReference type="ARBA" id="ARBA00004141"/>
    </source>
</evidence>
<keyword evidence="2 6" id="KW-0812">Transmembrane</keyword>
<keyword evidence="9" id="KW-1185">Reference proteome</keyword>
<feature type="domain" description="Rhodopsin" evidence="7">
    <location>
        <begin position="35"/>
        <end position="170"/>
    </location>
</feature>
<dbReference type="AlphaFoldDB" id="A0A8E2F086"/>
<dbReference type="InterPro" id="IPR052337">
    <property type="entry name" value="SAT4-like"/>
</dbReference>
<dbReference type="EMBL" id="KV749752">
    <property type="protein sequence ID" value="OCL07935.1"/>
    <property type="molecule type" value="Genomic_DNA"/>
</dbReference>
<evidence type="ECO:0000313" key="9">
    <source>
        <dbReference type="Proteomes" id="UP000250140"/>
    </source>
</evidence>
<comment type="similarity">
    <text evidence="5">Belongs to the SAT4 family.</text>
</comment>
<feature type="transmembrane region" description="Helical" evidence="6">
    <location>
        <begin position="50"/>
        <end position="73"/>
    </location>
</feature>
<dbReference type="Proteomes" id="UP000250140">
    <property type="component" value="Unassembled WGS sequence"/>
</dbReference>